<dbReference type="InterPro" id="IPR006447">
    <property type="entry name" value="Myb_dom_plants"/>
</dbReference>
<feature type="domain" description="HTH myb-type" evidence="12">
    <location>
        <begin position="212"/>
        <end position="271"/>
    </location>
</feature>
<evidence type="ECO:0000256" key="4">
    <source>
        <dbReference type="ARBA" id="ARBA00023015"/>
    </source>
</evidence>
<dbReference type="Gene3D" id="3.40.50.2300">
    <property type="match status" value="1"/>
</dbReference>
<dbReference type="PROSITE" id="PS50110">
    <property type="entry name" value="RESPONSE_REGULATORY"/>
    <property type="match status" value="1"/>
</dbReference>
<dbReference type="Gene3D" id="1.10.10.60">
    <property type="entry name" value="Homeodomain-like"/>
    <property type="match status" value="1"/>
</dbReference>
<evidence type="ECO:0000256" key="7">
    <source>
        <dbReference type="ARBA" id="ARBA00023163"/>
    </source>
</evidence>
<dbReference type="InterPro" id="IPR001789">
    <property type="entry name" value="Sig_transdc_resp-reg_receiver"/>
</dbReference>
<dbReference type="SUPFAM" id="SSF46689">
    <property type="entry name" value="Homeodomain-like"/>
    <property type="match status" value="1"/>
</dbReference>
<organism evidence="13 14">
    <name type="scientific">Protea cynaroides</name>
    <dbReference type="NCBI Taxonomy" id="273540"/>
    <lineage>
        <taxon>Eukaryota</taxon>
        <taxon>Viridiplantae</taxon>
        <taxon>Streptophyta</taxon>
        <taxon>Embryophyta</taxon>
        <taxon>Tracheophyta</taxon>
        <taxon>Spermatophyta</taxon>
        <taxon>Magnoliopsida</taxon>
        <taxon>Proteales</taxon>
        <taxon>Proteaceae</taxon>
        <taxon>Protea</taxon>
    </lineage>
</organism>
<dbReference type="AlphaFoldDB" id="A0A9Q0GMH9"/>
<dbReference type="PIRSF" id="PIRSF036392">
    <property type="entry name" value="RR_ARR_type-B"/>
    <property type="match status" value="1"/>
</dbReference>
<dbReference type="NCBIfam" id="TIGR01557">
    <property type="entry name" value="myb_SHAQKYF"/>
    <property type="match status" value="1"/>
</dbReference>
<evidence type="ECO:0000256" key="8">
    <source>
        <dbReference type="ARBA" id="ARBA00023242"/>
    </source>
</evidence>
<dbReference type="CDD" id="cd17584">
    <property type="entry name" value="REC_typeB_ARR-like"/>
    <property type="match status" value="1"/>
</dbReference>
<evidence type="ECO:0000259" key="12">
    <source>
        <dbReference type="PROSITE" id="PS51294"/>
    </source>
</evidence>
<dbReference type="GO" id="GO:0000160">
    <property type="term" value="P:phosphorelay signal transduction system"/>
    <property type="evidence" value="ECO:0007669"/>
    <property type="project" value="UniProtKB-KW"/>
</dbReference>
<dbReference type="Pfam" id="PF00072">
    <property type="entry name" value="Response_reg"/>
    <property type="match status" value="1"/>
</dbReference>
<keyword evidence="4" id="KW-0805">Transcription regulation</keyword>
<dbReference type="GO" id="GO:0003677">
    <property type="term" value="F:DNA binding"/>
    <property type="evidence" value="ECO:0007669"/>
    <property type="project" value="UniProtKB-KW"/>
</dbReference>
<dbReference type="GO" id="GO:0005634">
    <property type="term" value="C:nucleus"/>
    <property type="evidence" value="ECO:0007669"/>
    <property type="project" value="UniProtKB-SubCell"/>
</dbReference>
<evidence type="ECO:0008006" key="15">
    <source>
        <dbReference type="Google" id="ProtNLM"/>
    </source>
</evidence>
<keyword evidence="7" id="KW-0804">Transcription</keyword>
<keyword evidence="6" id="KW-0010">Activator</keyword>
<comment type="caution">
    <text evidence="13">The sequence shown here is derived from an EMBL/GenBank/DDBJ whole genome shotgun (WGS) entry which is preliminary data.</text>
</comment>
<evidence type="ECO:0000256" key="5">
    <source>
        <dbReference type="ARBA" id="ARBA00023125"/>
    </source>
</evidence>
<evidence type="ECO:0000256" key="6">
    <source>
        <dbReference type="ARBA" id="ARBA00023159"/>
    </source>
</evidence>
<dbReference type="InterPro" id="IPR045279">
    <property type="entry name" value="ARR-like"/>
</dbReference>
<dbReference type="InterPro" id="IPR009057">
    <property type="entry name" value="Homeodomain-like_sf"/>
</dbReference>
<dbReference type="InterPro" id="IPR017053">
    <property type="entry name" value="Response_reg_B-typ_pln"/>
</dbReference>
<dbReference type="SUPFAM" id="SSF52172">
    <property type="entry name" value="CheY-like"/>
    <property type="match status" value="1"/>
</dbReference>
<accession>A0A9Q0GMH9</accession>
<evidence type="ECO:0000256" key="2">
    <source>
        <dbReference type="ARBA" id="ARBA00022553"/>
    </source>
</evidence>
<dbReference type="GO" id="GO:0009736">
    <property type="term" value="P:cytokinin-activated signaling pathway"/>
    <property type="evidence" value="ECO:0007669"/>
    <property type="project" value="InterPro"/>
</dbReference>
<evidence type="ECO:0000259" key="11">
    <source>
        <dbReference type="PROSITE" id="PS50110"/>
    </source>
</evidence>
<evidence type="ECO:0000256" key="3">
    <source>
        <dbReference type="ARBA" id="ARBA00023012"/>
    </source>
</evidence>
<dbReference type="SMART" id="SM00448">
    <property type="entry name" value="REC"/>
    <property type="match status" value="1"/>
</dbReference>
<dbReference type="InterPro" id="IPR001005">
    <property type="entry name" value="SANT/Myb"/>
</dbReference>
<dbReference type="FunFam" id="1.10.10.60:FF:000007">
    <property type="entry name" value="Two-component response regulator"/>
    <property type="match status" value="1"/>
</dbReference>
<evidence type="ECO:0000313" key="14">
    <source>
        <dbReference type="Proteomes" id="UP001141806"/>
    </source>
</evidence>
<keyword evidence="3" id="KW-0902">Two-component regulatory system</keyword>
<name>A0A9Q0GMH9_9MAGN</name>
<evidence type="ECO:0000256" key="9">
    <source>
        <dbReference type="PROSITE-ProRule" id="PRU00169"/>
    </source>
</evidence>
<dbReference type="Proteomes" id="UP001141806">
    <property type="component" value="Unassembled WGS sequence"/>
</dbReference>
<gene>
    <name evidence="13" type="ORF">NE237_027418</name>
</gene>
<dbReference type="EMBL" id="JAMYWD010000012">
    <property type="protein sequence ID" value="KAJ4950586.1"/>
    <property type="molecule type" value="Genomic_DNA"/>
</dbReference>
<keyword evidence="2 9" id="KW-0597">Phosphoprotein</keyword>
<dbReference type="InterPro" id="IPR011006">
    <property type="entry name" value="CheY-like_superfamily"/>
</dbReference>
<feature type="domain" description="Response regulatory" evidence="11">
    <location>
        <begin position="30"/>
        <end position="145"/>
    </location>
</feature>
<dbReference type="PANTHER" id="PTHR43874">
    <property type="entry name" value="TWO-COMPONENT RESPONSE REGULATOR"/>
    <property type="match status" value="1"/>
</dbReference>
<feature type="compositionally biased region" description="Acidic residues" evidence="10">
    <location>
        <begin position="193"/>
        <end position="209"/>
    </location>
</feature>
<proteinExistence type="predicted"/>
<dbReference type="GO" id="GO:0003700">
    <property type="term" value="F:DNA-binding transcription factor activity"/>
    <property type="evidence" value="ECO:0007669"/>
    <property type="project" value="InterPro"/>
</dbReference>
<keyword evidence="8" id="KW-0539">Nucleus</keyword>
<protein>
    <recommendedName>
        <fullName evidence="15">Two-component response regulator</fullName>
    </recommendedName>
</protein>
<dbReference type="PROSITE" id="PS51294">
    <property type="entry name" value="HTH_MYB"/>
    <property type="match status" value="1"/>
</dbReference>
<feature type="compositionally biased region" description="Polar residues" evidence="10">
    <location>
        <begin position="155"/>
        <end position="167"/>
    </location>
</feature>
<evidence type="ECO:0000256" key="10">
    <source>
        <dbReference type="SAM" id="MobiDB-lite"/>
    </source>
</evidence>
<dbReference type="InterPro" id="IPR017930">
    <property type="entry name" value="Myb_dom"/>
</dbReference>
<dbReference type="OrthoDB" id="60033at2759"/>
<evidence type="ECO:0000313" key="13">
    <source>
        <dbReference type="EMBL" id="KAJ4950586.1"/>
    </source>
</evidence>
<dbReference type="Pfam" id="PF00249">
    <property type="entry name" value="Myb_DNA-binding"/>
    <property type="match status" value="1"/>
</dbReference>
<reference evidence="13" key="1">
    <citation type="journal article" date="2023" name="Plant J.">
        <title>The genome of the king protea, Protea cynaroides.</title>
        <authorList>
            <person name="Chang J."/>
            <person name="Duong T.A."/>
            <person name="Schoeman C."/>
            <person name="Ma X."/>
            <person name="Roodt D."/>
            <person name="Barker N."/>
            <person name="Li Z."/>
            <person name="Van de Peer Y."/>
            <person name="Mizrachi E."/>
        </authorList>
    </citation>
    <scope>NUCLEOTIDE SEQUENCE</scope>
    <source>
        <tissue evidence="13">Young leaves</tissue>
    </source>
</reference>
<dbReference type="PANTHER" id="PTHR43874:SF7">
    <property type="entry name" value="TWO-COMPONENT RESPONSE REGULATOR ARR10"/>
    <property type="match status" value="1"/>
</dbReference>
<feature type="modified residue" description="4-aspartylphosphate" evidence="9">
    <location>
        <position position="81"/>
    </location>
</feature>
<keyword evidence="5" id="KW-0238">DNA-binding</keyword>
<sequence>METFVNVHVEQTPVSAGNDELKDRFPVGMRVLAVDDDPICLMLLDNLLRRCQYHVTTTSQAVMALKMLRENKNKFDLVISDVHMPDMDGFKLLELVGLEMDLPVIMLSANSDTNVVMKGITHGAVDYMVKPVRIEELKVIWKHVVRRRKFDSKDQNNSNNPEETQGSGECAEGTLEGNAGKNAKQNRKRKDQNEDEYDDCEDNENEDSDPATQKKPRVVWSVDLHRKFVAAVNQLGIDKAVPKRILDLMNVERLTRENVASHLQKYRLYLKRISFVSQQANMVAALSGKDPSYLRMGSLDGLGDFHALNGSVQLPNAAFTSLPPARMLGRLNSPAGLGMHGLAPGMIQLGQARNSSTPLNDLGELQPMVLSGNQNGNLLQGMPTSSLELDQLQQNKFISRIGEFSDHIDEQTVFPVANGFSDTAVTISGSSNSFLAIPNDSMMLPGHPQQTQSRELGNQSCVSVALQNPEPFDIGACISTYAPDQNRCNDHWQSALPLTGFPSSSLPSSTHFSHADLCPSNLTDTISLMGSHIGNNQLDISSTSMVPAPLQDSRRDVQCQARVLIGNNIQNDSPKFSNFGGLNNNLDQNMNYAPKQRWEDHKQDYAHNLNLLVCSINSTVPNHGVISPLTQNLGQNNAVCNRNVNTTLLGQSNAGALYLMQHNNKVEKSTIDTTIRLKEEYSMEQSKPQSGIISRSCGSLEDLMAAMIKRDNRK</sequence>
<evidence type="ECO:0000256" key="1">
    <source>
        <dbReference type="ARBA" id="ARBA00004123"/>
    </source>
</evidence>
<comment type="subcellular location">
    <subcellularLocation>
        <location evidence="1">Nucleus</location>
    </subcellularLocation>
</comment>
<keyword evidence="14" id="KW-1185">Reference proteome</keyword>
<feature type="region of interest" description="Disordered" evidence="10">
    <location>
        <begin position="150"/>
        <end position="214"/>
    </location>
</feature>